<evidence type="ECO:0000256" key="2">
    <source>
        <dbReference type="ARBA" id="ARBA00023012"/>
    </source>
</evidence>
<dbReference type="PROSITE" id="PS50110">
    <property type="entry name" value="RESPONSE_REGULATORY"/>
    <property type="match status" value="1"/>
</dbReference>
<dbReference type="PANTHER" id="PTHR48111:SF4">
    <property type="entry name" value="DNA-BINDING DUAL TRANSCRIPTIONAL REGULATOR OMPR"/>
    <property type="match status" value="1"/>
</dbReference>
<proteinExistence type="predicted"/>
<dbReference type="GO" id="GO:0005829">
    <property type="term" value="C:cytosol"/>
    <property type="evidence" value="ECO:0007669"/>
    <property type="project" value="TreeGrafter"/>
</dbReference>
<dbReference type="InterPro" id="IPR036388">
    <property type="entry name" value="WH-like_DNA-bd_sf"/>
</dbReference>
<keyword evidence="5" id="KW-0804">Transcription</keyword>
<dbReference type="Gene3D" id="3.40.50.2300">
    <property type="match status" value="1"/>
</dbReference>
<dbReference type="GO" id="GO:0032993">
    <property type="term" value="C:protein-DNA complex"/>
    <property type="evidence" value="ECO:0007669"/>
    <property type="project" value="TreeGrafter"/>
</dbReference>
<dbReference type="PROSITE" id="PS51755">
    <property type="entry name" value="OMPR_PHOB"/>
    <property type="match status" value="1"/>
</dbReference>
<dbReference type="SUPFAM" id="SSF46894">
    <property type="entry name" value="C-terminal effector domain of the bipartite response regulators"/>
    <property type="match status" value="1"/>
</dbReference>
<sequence length="234" mass="26398">MTSVDKNILIVDDEPQIIRVLKGYLENAGYRVLCAGNGKDALSITMVEKPDFVILDLNLPGMDGLEVCKAIREKSNVPILMLTARSEEADKIIGLELGADDYIVKPFSPREIVTRVRTIFRRVSGDAARPETIRVGNLFIDIDKHIVRLADQIIDLTPTEFDLLVTMARQPKRVFTRAQLLESAIGESFEGYDRTIDTHIKNLRNKLEPNPRKPQYIQTVFGIGYKFEVSEHAS</sequence>
<dbReference type="Pfam" id="PF00072">
    <property type="entry name" value="Response_reg"/>
    <property type="match status" value="1"/>
</dbReference>
<evidence type="ECO:0000256" key="5">
    <source>
        <dbReference type="ARBA" id="ARBA00023163"/>
    </source>
</evidence>
<evidence type="ECO:0000256" key="4">
    <source>
        <dbReference type="ARBA" id="ARBA00023125"/>
    </source>
</evidence>
<dbReference type="InterPro" id="IPR001867">
    <property type="entry name" value="OmpR/PhoB-type_DNA-bd"/>
</dbReference>
<dbReference type="FunFam" id="3.40.50.2300:FF:000001">
    <property type="entry name" value="DNA-binding response regulator PhoB"/>
    <property type="match status" value="1"/>
</dbReference>
<keyword evidence="3" id="KW-0805">Transcription regulation</keyword>
<dbReference type="EMBL" id="LGCK01000003">
    <property type="protein sequence ID" value="KPL74325.1"/>
    <property type="molecule type" value="Genomic_DNA"/>
</dbReference>
<evidence type="ECO:0008006" key="12">
    <source>
        <dbReference type="Google" id="ProtNLM"/>
    </source>
</evidence>
<protein>
    <recommendedName>
        <fullName evidence="12">Transcriptional regulator</fullName>
    </recommendedName>
</protein>
<dbReference type="AlphaFoldDB" id="A0A0P6XYY9"/>
<keyword evidence="1 6" id="KW-0597">Phosphoprotein</keyword>
<dbReference type="Gene3D" id="6.10.250.690">
    <property type="match status" value="1"/>
</dbReference>
<dbReference type="PANTHER" id="PTHR48111">
    <property type="entry name" value="REGULATOR OF RPOS"/>
    <property type="match status" value="1"/>
</dbReference>
<organism evidence="10 11">
    <name type="scientific">Leptolinea tardivitalis</name>
    <dbReference type="NCBI Taxonomy" id="229920"/>
    <lineage>
        <taxon>Bacteria</taxon>
        <taxon>Bacillati</taxon>
        <taxon>Chloroflexota</taxon>
        <taxon>Anaerolineae</taxon>
        <taxon>Anaerolineales</taxon>
        <taxon>Anaerolineaceae</taxon>
        <taxon>Leptolinea</taxon>
    </lineage>
</organism>
<keyword evidence="11" id="KW-1185">Reference proteome</keyword>
<feature type="DNA-binding region" description="OmpR/PhoB-type" evidence="7">
    <location>
        <begin position="130"/>
        <end position="229"/>
    </location>
</feature>
<dbReference type="Proteomes" id="UP000050430">
    <property type="component" value="Unassembled WGS sequence"/>
</dbReference>
<dbReference type="Gene3D" id="1.10.10.10">
    <property type="entry name" value="Winged helix-like DNA-binding domain superfamily/Winged helix DNA-binding domain"/>
    <property type="match status" value="1"/>
</dbReference>
<evidence type="ECO:0000256" key="3">
    <source>
        <dbReference type="ARBA" id="ARBA00023015"/>
    </source>
</evidence>
<gene>
    <name evidence="10" type="ORF">ADM99_01795</name>
</gene>
<dbReference type="CDD" id="cd00383">
    <property type="entry name" value="trans_reg_C"/>
    <property type="match status" value="1"/>
</dbReference>
<reference evidence="10 11" key="1">
    <citation type="submission" date="2015-07" db="EMBL/GenBank/DDBJ databases">
        <title>Genome sequence of Leptolinea tardivitalis DSM 16556.</title>
        <authorList>
            <person name="Hemp J."/>
            <person name="Ward L.M."/>
            <person name="Pace L.A."/>
            <person name="Fischer W.W."/>
        </authorList>
    </citation>
    <scope>NUCLEOTIDE SEQUENCE [LARGE SCALE GENOMIC DNA]</scope>
    <source>
        <strain evidence="10 11">YMTK-2</strain>
    </source>
</reference>
<evidence type="ECO:0000313" key="10">
    <source>
        <dbReference type="EMBL" id="KPL74325.1"/>
    </source>
</evidence>
<evidence type="ECO:0000259" key="9">
    <source>
        <dbReference type="PROSITE" id="PS51755"/>
    </source>
</evidence>
<dbReference type="SMART" id="SM00448">
    <property type="entry name" value="REC"/>
    <property type="match status" value="1"/>
</dbReference>
<name>A0A0P6XYY9_9CHLR</name>
<comment type="caution">
    <text evidence="10">The sequence shown here is derived from an EMBL/GenBank/DDBJ whole genome shotgun (WGS) entry which is preliminary data.</text>
</comment>
<evidence type="ECO:0000259" key="8">
    <source>
        <dbReference type="PROSITE" id="PS50110"/>
    </source>
</evidence>
<dbReference type="FunFam" id="1.10.10.10:FF:000018">
    <property type="entry name" value="DNA-binding response regulator ResD"/>
    <property type="match status" value="1"/>
</dbReference>
<dbReference type="SMART" id="SM00862">
    <property type="entry name" value="Trans_reg_C"/>
    <property type="match status" value="1"/>
</dbReference>
<feature type="modified residue" description="4-aspartylphosphate" evidence="6">
    <location>
        <position position="56"/>
    </location>
</feature>
<dbReference type="GO" id="GO:0000156">
    <property type="term" value="F:phosphorelay response regulator activity"/>
    <property type="evidence" value="ECO:0007669"/>
    <property type="project" value="TreeGrafter"/>
</dbReference>
<dbReference type="STRING" id="229920.ADM99_01795"/>
<dbReference type="InterPro" id="IPR016032">
    <property type="entry name" value="Sig_transdc_resp-reg_C-effctor"/>
</dbReference>
<dbReference type="InterPro" id="IPR039420">
    <property type="entry name" value="WalR-like"/>
</dbReference>
<feature type="domain" description="Response regulatory" evidence="8">
    <location>
        <begin position="7"/>
        <end position="120"/>
    </location>
</feature>
<keyword evidence="4 7" id="KW-0238">DNA-binding</keyword>
<keyword evidence="2" id="KW-0902">Two-component regulatory system</keyword>
<evidence type="ECO:0000256" key="7">
    <source>
        <dbReference type="PROSITE-ProRule" id="PRU01091"/>
    </source>
</evidence>
<dbReference type="InterPro" id="IPR001789">
    <property type="entry name" value="Sig_transdc_resp-reg_receiver"/>
</dbReference>
<dbReference type="GO" id="GO:0006355">
    <property type="term" value="P:regulation of DNA-templated transcription"/>
    <property type="evidence" value="ECO:0007669"/>
    <property type="project" value="InterPro"/>
</dbReference>
<evidence type="ECO:0000313" key="11">
    <source>
        <dbReference type="Proteomes" id="UP000050430"/>
    </source>
</evidence>
<dbReference type="InterPro" id="IPR011006">
    <property type="entry name" value="CheY-like_superfamily"/>
</dbReference>
<dbReference type="GO" id="GO:0000976">
    <property type="term" value="F:transcription cis-regulatory region binding"/>
    <property type="evidence" value="ECO:0007669"/>
    <property type="project" value="TreeGrafter"/>
</dbReference>
<evidence type="ECO:0000256" key="6">
    <source>
        <dbReference type="PROSITE-ProRule" id="PRU00169"/>
    </source>
</evidence>
<dbReference type="SUPFAM" id="SSF52172">
    <property type="entry name" value="CheY-like"/>
    <property type="match status" value="1"/>
</dbReference>
<dbReference type="Pfam" id="PF00486">
    <property type="entry name" value="Trans_reg_C"/>
    <property type="match status" value="1"/>
</dbReference>
<feature type="domain" description="OmpR/PhoB-type" evidence="9">
    <location>
        <begin position="130"/>
        <end position="229"/>
    </location>
</feature>
<accession>A0A0P6XYY9</accession>
<evidence type="ECO:0000256" key="1">
    <source>
        <dbReference type="ARBA" id="ARBA00022553"/>
    </source>
</evidence>